<dbReference type="Proteomes" id="UP000426424">
    <property type="component" value="Chromosome"/>
</dbReference>
<dbReference type="GO" id="GO:0016226">
    <property type="term" value="P:iron-sulfur cluster assembly"/>
    <property type="evidence" value="ECO:0007669"/>
    <property type="project" value="InterPro"/>
</dbReference>
<feature type="domain" description="SUF system FeS cluster assembly SufBD N-terminal" evidence="4">
    <location>
        <begin position="21"/>
        <end position="167"/>
    </location>
</feature>
<dbReference type="InterPro" id="IPR045595">
    <property type="entry name" value="SufBD_N"/>
</dbReference>
<dbReference type="KEGG" id="ttp:E6P07_02310"/>
<dbReference type="InterPro" id="IPR000825">
    <property type="entry name" value="SUF_FeS_clus_asmbl_SufBD_core"/>
</dbReference>
<feature type="domain" description="SUF system FeS cluster assembly SufBD core" evidence="3">
    <location>
        <begin position="179"/>
        <end position="405"/>
    </location>
</feature>
<evidence type="ECO:0000259" key="4">
    <source>
        <dbReference type="Pfam" id="PF19295"/>
    </source>
</evidence>
<dbReference type="Pfam" id="PF19295">
    <property type="entry name" value="SufBD_N"/>
    <property type="match status" value="1"/>
</dbReference>
<dbReference type="InterPro" id="IPR011542">
    <property type="entry name" value="SUF_FeS_clus_asmbl_SufD"/>
</dbReference>
<evidence type="ECO:0000313" key="7">
    <source>
        <dbReference type="Proteomes" id="UP000426424"/>
    </source>
</evidence>
<dbReference type="Pfam" id="PF01458">
    <property type="entry name" value="SUFBD_core"/>
    <property type="match status" value="1"/>
</dbReference>
<dbReference type="KEGG" id="ttp:E6P07_12855"/>
<evidence type="ECO:0000259" key="3">
    <source>
        <dbReference type="Pfam" id="PF01458"/>
    </source>
</evidence>
<protein>
    <submittedName>
        <fullName evidence="6">Fe-S cluster assembly protein SufD</fullName>
    </submittedName>
</protein>
<comment type="similarity">
    <text evidence="1">Belongs to the iron-sulfur cluster assembly SufBD family.</text>
</comment>
<keyword evidence="7" id="KW-1185">Reference proteome</keyword>
<evidence type="ECO:0000256" key="1">
    <source>
        <dbReference type="ARBA" id="ARBA00043967"/>
    </source>
</evidence>
<dbReference type="InterPro" id="IPR037284">
    <property type="entry name" value="SUF_FeS_clus_asmbl_SufBD_sf"/>
</dbReference>
<dbReference type="EMBL" id="CP039268">
    <property type="protein sequence ID" value="QGU31917.1"/>
    <property type="molecule type" value="Genomic_DNA"/>
</dbReference>
<dbReference type="PANTHER" id="PTHR43575:SF1">
    <property type="entry name" value="PROTEIN ABCI7, CHLOROPLASTIC"/>
    <property type="match status" value="1"/>
</dbReference>
<sequence>MNAPLAQGLEHWLPAPDAGPDWLKERRQQARACLSAQALPHSKQEAWRYTSLKGLLEQRFRAIDAPPSAVRPEDLAAVLIPGLDAHRVVLVNGRFAPELSALDELPDGARVGGLRDWLGRDPESLRDRLDAVRGESNAYFALLNTAGLDDGLVVWLGAGVRLERPLELIQLSVGLDEPRVAQPRHLVQLEAGAQATLIERYVGLGASPYCTNAVIEVALGRAARLRHERLQMEGHNAFHLAGVYVVQDADSHYAGLHIGLGARWARTELNTRFRGEHAEAVLQGLYLAGDGQLLDYHLDIEHAVPHCRSAEGFKGLLIGQGRAVFDGRVLVAKGAQGSDAAMSNRNLILSEQAEIDTKPQLEIQADDVRCSHGTTVGQLEPELLFYLRSRGIDAAQAQRMLCLGFAGEIIDQLGSEAVRGQVAAVIEQRLDEGSGSGASDDGAFEPAPDVSRRT</sequence>
<dbReference type="InterPro" id="IPR055346">
    <property type="entry name" value="Fe-S_cluster_assembly_SufBD"/>
</dbReference>
<dbReference type="OrthoDB" id="9768262at2"/>
<dbReference type="EMBL" id="CP039268">
    <property type="protein sequence ID" value="QGU33784.1"/>
    <property type="molecule type" value="Genomic_DNA"/>
</dbReference>
<reference evidence="6 7" key="1">
    <citation type="submission" date="2019-12" db="EMBL/GenBank/DDBJ databases">
        <title>The complete genome of the thermophilic, anoxygenic phototrophic gammaproteobacterium Thermochromatium tepidum.</title>
        <authorList>
            <person name="Sattley W.M."/>
            <person name="Swingley W.D."/>
            <person name="Burchell B.M."/>
            <person name="Gurbani S.A."/>
            <person name="Kujawa C.M."/>
            <person name="Nuccio D.A."/>
            <person name="Schladweiler J."/>
            <person name="Shaffer K.N."/>
            <person name="Stokes L.M."/>
            <person name="Touchman J.W."/>
            <person name="Blankenship R.E."/>
            <person name="Madigan M.T."/>
        </authorList>
    </citation>
    <scope>NUCLEOTIDE SEQUENCE [LARGE SCALE GENOMIC DNA]</scope>
    <source>
        <strain evidence="6 7">ATCC 43061</strain>
    </source>
</reference>
<dbReference type="RefSeq" id="WP_153974116.1">
    <property type="nucleotide sequence ID" value="NZ_CP039268.1"/>
</dbReference>
<dbReference type="AlphaFoldDB" id="A0A6I6E1L8"/>
<organism evidence="6 7">
    <name type="scientific">Thermochromatium tepidum ATCC 43061</name>
    <dbReference type="NCBI Taxonomy" id="316276"/>
    <lineage>
        <taxon>Bacteria</taxon>
        <taxon>Pseudomonadati</taxon>
        <taxon>Pseudomonadota</taxon>
        <taxon>Gammaproteobacteria</taxon>
        <taxon>Chromatiales</taxon>
        <taxon>Chromatiaceae</taxon>
        <taxon>Thermochromatium</taxon>
    </lineage>
</organism>
<evidence type="ECO:0000313" key="5">
    <source>
        <dbReference type="EMBL" id="QGU31917.1"/>
    </source>
</evidence>
<accession>A0A6I6E1L8</accession>
<dbReference type="NCBIfam" id="TIGR01981">
    <property type="entry name" value="sufD"/>
    <property type="match status" value="1"/>
</dbReference>
<evidence type="ECO:0000256" key="2">
    <source>
        <dbReference type="SAM" id="MobiDB-lite"/>
    </source>
</evidence>
<gene>
    <name evidence="6" type="primary">sufD</name>
    <name evidence="5" type="ORF">E6P07_02310</name>
    <name evidence="6" type="ORF">E6P07_12855</name>
</gene>
<evidence type="ECO:0000313" key="6">
    <source>
        <dbReference type="EMBL" id="QGU33784.1"/>
    </source>
</evidence>
<dbReference type="SUPFAM" id="SSF101960">
    <property type="entry name" value="Stabilizer of iron transporter SufD"/>
    <property type="match status" value="1"/>
</dbReference>
<name>A0A6I6E1L8_THETI</name>
<feature type="region of interest" description="Disordered" evidence="2">
    <location>
        <begin position="431"/>
        <end position="454"/>
    </location>
</feature>
<proteinExistence type="inferred from homology"/>
<dbReference type="PANTHER" id="PTHR43575">
    <property type="entry name" value="PROTEIN ABCI7, CHLOROPLASTIC"/>
    <property type="match status" value="1"/>
</dbReference>